<dbReference type="AlphaFoldDB" id="A0A401QFE5"/>
<dbReference type="STRING" id="75743.A0A401QFE5"/>
<proteinExistence type="predicted"/>
<keyword evidence="3" id="KW-1185">Reference proteome</keyword>
<gene>
    <name evidence="2" type="ORF">scyTo_0024588</name>
</gene>
<reference evidence="2 3" key="1">
    <citation type="journal article" date="2018" name="Nat. Ecol. Evol.">
        <title>Shark genomes provide insights into elasmobranch evolution and the origin of vertebrates.</title>
        <authorList>
            <person name="Hara Y"/>
            <person name="Yamaguchi K"/>
            <person name="Onimaru K"/>
            <person name="Kadota M"/>
            <person name="Koyanagi M"/>
            <person name="Keeley SD"/>
            <person name="Tatsumi K"/>
            <person name="Tanaka K"/>
            <person name="Motone F"/>
            <person name="Kageyama Y"/>
            <person name="Nozu R"/>
            <person name="Adachi N"/>
            <person name="Nishimura O"/>
            <person name="Nakagawa R"/>
            <person name="Tanegashima C"/>
            <person name="Kiyatake I"/>
            <person name="Matsumoto R"/>
            <person name="Murakumo K"/>
            <person name="Nishida K"/>
            <person name="Terakita A"/>
            <person name="Kuratani S"/>
            <person name="Sato K"/>
            <person name="Hyodo S Kuraku.S."/>
        </authorList>
    </citation>
    <scope>NUCLEOTIDE SEQUENCE [LARGE SCALE GENOMIC DNA]</scope>
</reference>
<sequence length="77" mass="9029">MSQGFDPFEKKKFEPKRKAKGKSSAKNVEKRKKMVASGEQREIIRQSIEEKVKSREEREAKEKLAPCETTTLDRFKK</sequence>
<evidence type="ECO:0000256" key="1">
    <source>
        <dbReference type="SAM" id="MobiDB-lite"/>
    </source>
</evidence>
<protein>
    <submittedName>
        <fullName evidence="2">Uncharacterized protein</fullName>
    </submittedName>
</protein>
<accession>A0A401QFE5</accession>
<feature type="region of interest" description="Disordered" evidence="1">
    <location>
        <begin position="1"/>
        <end position="77"/>
    </location>
</feature>
<feature type="compositionally biased region" description="Basic and acidic residues" evidence="1">
    <location>
        <begin position="39"/>
        <end position="77"/>
    </location>
</feature>
<dbReference type="EMBL" id="BFAA01050625">
    <property type="protein sequence ID" value="GCB84100.1"/>
    <property type="molecule type" value="Genomic_DNA"/>
</dbReference>
<dbReference type="Proteomes" id="UP000288216">
    <property type="component" value="Unassembled WGS sequence"/>
</dbReference>
<name>A0A401QFE5_SCYTO</name>
<organism evidence="2 3">
    <name type="scientific">Scyliorhinus torazame</name>
    <name type="common">Cloudy catshark</name>
    <name type="synonym">Catulus torazame</name>
    <dbReference type="NCBI Taxonomy" id="75743"/>
    <lineage>
        <taxon>Eukaryota</taxon>
        <taxon>Metazoa</taxon>
        <taxon>Chordata</taxon>
        <taxon>Craniata</taxon>
        <taxon>Vertebrata</taxon>
        <taxon>Chondrichthyes</taxon>
        <taxon>Elasmobranchii</taxon>
        <taxon>Galeomorphii</taxon>
        <taxon>Galeoidea</taxon>
        <taxon>Carcharhiniformes</taxon>
        <taxon>Scyliorhinidae</taxon>
        <taxon>Scyliorhinus</taxon>
    </lineage>
</organism>
<evidence type="ECO:0000313" key="2">
    <source>
        <dbReference type="EMBL" id="GCB84100.1"/>
    </source>
</evidence>
<feature type="compositionally biased region" description="Basic residues" evidence="1">
    <location>
        <begin position="13"/>
        <end position="34"/>
    </location>
</feature>
<evidence type="ECO:0000313" key="3">
    <source>
        <dbReference type="Proteomes" id="UP000288216"/>
    </source>
</evidence>
<comment type="caution">
    <text evidence="2">The sequence shown here is derived from an EMBL/GenBank/DDBJ whole genome shotgun (WGS) entry which is preliminary data.</text>
</comment>